<dbReference type="OrthoDB" id="10029602at2759"/>
<dbReference type="GO" id="GO:0000981">
    <property type="term" value="F:DNA-binding transcription factor activity, RNA polymerase II-specific"/>
    <property type="evidence" value="ECO:0007669"/>
    <property type="project" value="TreeGrafter"/>
</dbReference>
<dbReference type="InterPro" id="IPR013087">
    <property type="entry name" value="Znf_C2H2_type"/>
</dbReference>
<dbReference type="PANTHER" id="PTHR15507:SF16">
    <property type="entry name" value="ZINC FINGER PROTEIN 654"/>
    <property type="match status" value="1"/>
</dbReference>
<dbReference type="PROSITE" id="PS50157">
    <property type="entry name" value="ZINC_FINGER_C2H2_2"/>
    <property type="match status" value="1"/>
</dbReference>
<accession>A0A9Q1F5Y6</accession>
<keyword evidence="1" id="KW-0863">Zinc-finger</keyword>
<proteinExistence type="predicted"/>
<dbReference type="GO" id="GO:0008270">
    <property type="term" value="F:zinc ion binding"/>
    <property type="evidence" value="ECO:0007669"/>
    <property type="project" value="UniProtKB-KW"/>
</dbReference>
<gene>
    <name evidence="4" type="ORF">SKAU_G00231510</name>
</gene>
<dbReference type="Proteomes" id="UP001152622">
    <property type="component" value="Chromosome 8"/>
</dbReference>
<keyword evidence="1" id="KW-0862">Zinc</keyword>
<feature type="region of interest" description="Disordered" evidence="2">
    <location>
        <begin position="336"/>
        <end position="357"/>
    </location>
</feature>
<protein>
    <recommendedName>
        <fullName evidence="3">C2H2-type domain-containing protein</fullName>
    </recommendedName>
</protein>
<comment type="caution">
    <text evidence="4">The sequence shown here is derived from an EMBL/GenBank/DDBJ whole genome shotgun (WGS) entry which is preliminary data.</text>
</comment>
<dbReference type="GO" id="GO:0005634">
    <property type="term" value="C:nucleus"/>
    <property type="evidence" value="ECO:0007669"/>
    <property type="project" value="UniProtKB-SubCell"/>
</dbReference>
<name>A0A9Q1F5Y6_SYNKA</name>
<sequence>CIASQTASPPRPEREQVLASALSHAHGTETGKALVKLPAVTSVRFEHSVLALHCCLCNKDFKGGNIMRHAIAHLQRDKLKCVFCGKLFNCQSTAKSHVADHVEELKAQASLKDGTAHGNRTSEALEQVTASLSRDGRHKRKLVNDVDNGVPLNSRTLNHTLKNLNKQEQVSEPLKGKAAAQQANGSIVSGRPQSRKEEGFNPVDHCTFVSMGVTLISQHEVEPQPRDVQVIETPRAEYKDGETIASVTAADKVLANGHSEDRVTVSAHIESKAANPLERNAEFCEVKCTDNPTEGTTNRQEPVVVHTEGKAQVDCGGPSSRPFARLSPSAYLDERFTSMPKRRKPSHGNRRLPTPQRCSSCFSSFSCVEELQRHLSLNKCASLFGFESDDEGKSDWA</sequence>
<keyword evidence="1" id="KW-0479">Metal-binding</keyword>
<dbReference type="PANTHER" id="PTHR15507">
    <property type="entry name" value="ZINC FINGER PROTEIN RLF"/>
    <property type="match status" value="1"/>
</dbReference>
<dbReference type="GO" id="GO:0003677">
    <property type="term" value="F:DNA binding"/>
    <property type="evidence" value="ECO:0007669"/>
    <property type="project" value="UniProtKB-KW"/>
</dbReference>
<dbReference type="PROSITE" id="PS00028">
    <property type="entry name" value="ZINC_FINGER_C2H2_1"/>
    <property type="match status" value="1"/>
</dbReference>
<evidence type="ECO:0000313" key="5">
    <source>
        <dbReference type="Proteomes" id="UP001152622"/>
    </source>
</evidence>
<evidence type="ECO:0000313" key="4">
    <source>
        <dbReference type="EMBL" id="KAJ8351675.1"/>
    </source>
</evidence>
<organism evidence="4 5">
    <name type="scientific">Synaphobranchus kaupii</name>
    <name type="common">Kaup's arrowtooth eel</name>
    <dbReference type="NCBI Taxonomy" id="118154"/>
    <lineage>
        <taxon>Eukaryota</taxon>
        <taxon>Metazoa</taxon>
        <taxon>Chordata</taxon>
        <taxon>Craniata</taxon>
        <taxon>Vertebrata</taxon>
        <taxon>Euteleostomi</taxon>
        <taxon>Actinopterygii</taxon>
        <taxon>Neopterygii</taxon>
        <taxon>Teleostei</taxon>
        <taxon>Anguilliformes</taxon>
        <taxon>Synaphobranchidae</taxon>
        <taxon>Synaphobranchus</taxon>
    </lineage>
</organism>
<evidence type="ECO:0000259" key="3">
    <source>
        <dbReference type="PROSITE" id="PS50157"/>
    </source>
</evidence>
<feature type="non-terminal residue" evidence="4">
    <location>
        <position position="1"/>
    </location>
</feature>
<evidence type="ECO:0000256" key="1">
    <source>
        <dbReference type="PROSITE-ProRule" id="PRU00042"/>
    </source>
</evidence>
<dbReference type="AlphaFoldDB" id="A0A9Q1F5Y6"/>
<dbReference type="EMBL" id="JAINUF010000008">
    <property type="protein sequence ID" value="KAJ8351675.1"/>
    <property type="molecule type" value="Genomic_DNA"/>
</dbReference>
<keyword evidence="5" id="KW-1185">Reference proteome</keyword>
<reference evidence="4" key="1">
    <citation type="journal article" date="2023" name="Science">
        <title>Genome structures resolve the early diversification of teleost fishes.</title>
        <authorList>
            <person name="Parey E."/>
            <person name="Louis A."/>
            <person name="Montfort J."/>
            <person name="Bouchez O."/>
            <person name="Roques C."/>
            <person name="Iampietro C."/>
            <person name="Lluch J."/>
            <person name="Castinel A."/>
            <person name="Donnadieu C."/>
            <person name="Desvignes T."/>
            <person name="Floi Bucao C."/>
            <person name="Jouanno E."/>
            <person name="Wen M."/>
            <person name="Mejri S."/>
            <person name="Dirks R."/>
            <person name="Jansen H."/>
            <person name="Henkel C."/>
            <person name="Chen W.J."/>
            <person name="Zahm M."/>
            <person name="Cabau C."/>
            <person name="Klopp C."/>
            <person name="Thompson A.W."/>
            <person name="Robinson-Rechavi M."/>
            <person name="Braasch I."/>
            <person name="Lecointre G."/>
            <person name="Bobe J."/>
            <person name="Postlethwait J.H."/>
            <person name="Berthelot C."/>
            <person name="Roest Crollius H."/>
            <person name="Guiguen Y."/>
        </authorList>
    </citation>
    <scope>NUCLEOTIDE SEQUENCE</scope>
    <source>
        <strain evidence="4">WJC10195</strain>
    </source>
</reference>
<evidence type="ECO:0000256" key="2">
    <source>
        <dbReference type="SAM" id="MobiDB-lite"/>
    </source>
</evidence>
<feature type="compositionally biased region" description="Basic residues" evidence="2">
    <location>
        <begin position="340"/>
        <end position="350"/>
    </location>
</feature>
<feature type="region of interest" description="Disordered" evidence="2">
    <location>
        <begin position="170"/>
        <end position="200"/>
    </location>
</feature>
<feature type="domain" description="C2H2-type" evidence="3">
    <location>
        <begin position="79"/>
        <end position="106"/>
    </location>
</feature>
<dbReference type="InterPro" id="IPR052251">
    <property type="entry name" value="GH-ZnFinger_Regulators"/>
</dbReference>